<dbReference type="Pfam" id="PF07963">
    <property type="entry name" value="N_methyl"/>
    <property type="match status" value="1"/>
</dbReference>
<comment type="caution">
    <text evidence="2">The sequence shown here is derived from an EMBL/GenBank/DDBJ whole genome shotgun (WGS) entry which is preliminary data.</text>
</comment>
<sequence>MGRSDWIIKRLFLNRRGFTITELLIVLALLSVVLTFGYNAFGFMNTSFVYGESRSNVQREIQTASNKITSELRNAVRVSNTAFGDENQYYHIWTDSSKSLRLETLTRTGAITASTNLCNQDVTAFSCAISKDQAYKLTFTLQGKDDNMANVYSLSSCVMLNNVTQGTTLSNEIFYTKP</sequence>
<name>A0ABR7T537_HELCL</name>
<keyword evidence="1" id="KW-0812">Transmembrane</keyword>
<feature type="transmembrane region" description="Helical" evidence="1">
    <location>
        <begin position="20"/>
        <end position="41"/>
    </location>
</feature>
<accession>A0ABR7T537</accession>
<evidence type="ECO:0000256" key="1">
    <source>
        <dbReference type="SAM" id="Phobius"/>
    </source>
</evidence>
<dbReference type="EMBL" id="JACVHF010000009">
    <property type="protein sequence ID" value="MBC9784944.1"/>
    <property type="molecule type" value="Genomic_DNA"/>
</dbReference>
<dbReference type="InterPro" id="IPR012902">
    <property type="entry name" value="N_methyl_site"/>
</dbReference>
<proteinExistence type="predicted"/>
<protein>
    <submittedName>
        <fullName evidence="2">Prepilin-type N-terminal cleavage/methylation domain-containing protein</fullName>
    </submittedName>
</protein>
<evidence type="ECO:0000313" key="2">
    <source>
        <dbReference type="EMBL" id="MBC9784944.1"/>
    </source>
</evidence>
<keyword evidence="1" id="KW-1133">Transmembrane helix</keyword>
<dbReference type="NCBIfam" id="TIGR02532">
    <property type="entry name" value="IV_pilin_GFxxxE"/>
    <property type="match status" value="1"/>
</dbReference>
<evidence type="ECO:0000313" key="3">
    <source>
        <dbReference type="Proteomes" id="UP000617402"/>
    </source>
</evidence>
<reference evidence="2 3" key="1">
    <citation type="submission" date="2020-07" db="EMBL/GenBank/DDBJ databases">
        <title>Draft whole-genome sequence of Heliobacterium chlorum DSM 3682, type strain.</title>
        <authorList>
            <person name="Kyndt J.A."/>
            <person name="Meyer T.E."/>
            <person name="Imhoff J.F."/>
        </authorList>
    </citation>
    <scope>NUCLEOTIDE SEQUENCE [LARGE SCALE GENOMIC DNA]</scope>
    <source>
        <strain evidence="2 3">DSM 3682</strain>
    </source>
</reference>
<dbReference type="Proteomes" id="UP000617402">
    <property type="component" value="Unassembled WGS sequence"/>
</dbReference>
<gene>
    <name evidence="2" type="ORF">H1S01_10520</name>
</gene>
<dbReference type="RefSeq" id="WP_188040350.1">
    <property type="nucleotide sequence ID" value="NZ_JACVHF010000009.1"/>
</dbReference>
<keyword evidence="1" id="KW-0472">Membrane</keyword>
<keyword evidence="3" id="KW-1185">Reference proteome</keyword>
<organism evidence="2 3">
    <name type="scientific">Heliobacterium chlorum</name>
    <dbReference type="NCBI Taxonomy" id="2698"/>
    <lineage>
        <taxon>Bacteria</taxon>
        <taxon>Bacillati</taxon>
        <taxon>Bacillota</taxon>
        <taxon>Clostridia</taxon>
        <taxon>Eubacteriales</taxon>
        <taxon>Heliobacteriaceae</taxon>
        <taxon>Heliobacterium</taxon>
    </lineage>
</organism>